<evidence type="ECO:0000313" key="7">
    <source>
        <dbReference type="EMBL" id="MEK8089273.1"/>
    </source>
</evidence>
<evidence type="ECO:0000256" key="1">
    <source>
        <dbReference type="ARBA" id="ARBA00004651"/>
    </source>
</evidence>
<evidence type="ECO:0000256" key="2">
    <source>
        <dbReference type="ARBA" id="ARBA00022475"/>
    </source>
</evidence>
<sequence>MLSLDMLLSLAAYAFVMTITPGPNNVLLLASGLAFGVRRTGWHLAGVLAGTWLMICLVGAGLGALFVTVPAAQTVLKLAGSGYMLWLAHQLWNAGALSAVDAQRPIRFFDAAVFQIVNPKVWVMATTVIAAFVPAGDQYVQRVVIAGLLFIAVAVPCITLWAAGGSLIRTWIHNPVTLRRINRVMALLAAATVVLFWL</sequence>
<keyword evidence="2" id="KW-1003">Cell membrane</keyword>
<accession>A0ABU9D6U9</accession>
<feature type="transmembrane region" description="Helical" evidence="6">
    <location>
        <begin position="180"/>
        <end position="197"/>
    </location>
</feature>
<feature type="transmembrane region" description="Helical" evidence="6">
    <location>
        <begin position="145"/>
        <end position="168"/>
    </location>
</feature>
<keyword evidence="3 6" id="KW-0812">Transmembrane</keyword>
<dbReference type="EMBL" id="JBBPCO010000004">
    <property type="protein sequence ID" value="MEK8089273.1"/>
    <property type="molecule type" value="Genomic_DNA"/>
</dbReference>
<dbReference type="PANTHER" id="PTHR30086:SF20">
    <property type="entry name" value="ARGININE EXPORTER PROTEIN ARGO-RELATED"/>
    <property type="match status" value="1"/>
</dbReference>
<feature type="transmembrane region" description="Helical" evidence="6">
    <location>
        <begin position="112"/>
        <end position="133"/>
    </location>
</feature>
<evidence type="ECO:0000313" key="8">
    <source>
        <dbReference type="Proteomes" id="UP001446205"/>
    </source>
</evidence>
<dbReference type="PANTHER" id="PTHR30086">
    <property type="entry name" value="ARGININE EXPORTER PROTEIN ARGO"/>
    <property type="match status" value="1"/>
</dbReference>
<evidence type="ECO:0000256" key="6">
    <source>
        <dbReference type="SAM" id="Phobius"/>
    </source>
</evidence>
<dbReference type="Pfam" id="PF01810">
    <property type="entry name" value="LysE"/>
    <property type="match status" value="1"/>
</dbReference>
<feature type="transmembrane region" description="Helical" evidence="6">
    <location>
        <begin position="12"/>
        <end position="35"/>
    </location>
</feature>
<organism evidence="7 8">
    <name type="scientific">Thermithiobacillus plumbiphilus</name>
    <dbReference type="NCBI Taxonomy" id="1729899"/>
    <lineage>
        <taxon>Bacteria</taxon>
        <taxon>Pseudomonadati</taxon>
        <taxon>Pseudomonadota</taxon>
        <taxon>Acidithiobacillia</taxon>
        <taxon>Acidithiobacillales</taxon>
        <taxon>Thermithiobacillaceae</taxon>
        <taxon>Thermithiobacillus</taxon>
    </lineage>
</organism>
<keyword evidence="4 6" id="KW-1133">Transmembrane helix</keyword>
<evidence type="ECO:0000256" key="5">
    <source>
        <dbReference type="ARBA" id="ARBA00023136"/>
    </source>
</evidence>
<name>A0ABU9D6U9_9PROT</name>
<dbReference type="RefSeq" id="WP_341370331.1">
    <property type="nucleotide sequence ID" value="NZ_JBBPCO010000004.1"/>
</dbReference>
<comment type="subcellular location">
    <subcellularLocation>
        <location evidence="1">Cell membrane</location>
        <topology evidence="1">Multi-pass membrane protein</topology>
    </subcellularLocation>
</comment>
<keyword evidence="5 6" id="KW-0472">Membrane</keyword>
<feature type="transmembrane region" description="Helical" evidence="6">
    <location>
        <begin position="47"/>
        <end position="71"/>
    </location>
</feature>
<proteinExistence type="predicted"/>
<comment type="caution">
    <text evidence="7">The sequence shown here is derived from an EMBL/GenBank/DDBJ whole genome shotgun (WGS) entry which is preliminary data.</text>
</comment>
<evidence type="ECO:0000256" key="3">
    <source>
        <dbReference type="ARBA" id="ARBA00022692"/>
    </source>
</evidence>
<dbReference type="InterPro" id="IPR001123">
    <property type="entry name" value="LeuE-type"/>
</dbReference>
<reference evidence="7 8" key="1">
    <citation type="submission" date="2024-04" db="EMBL/GenBank/DDBJ databases">
        <authorList>
            <person name="Abashina T."/>
            <person name="Shaikin A."/>
        </authorList>
    </citation>
    <scope>NUCLEOTIDE SEQUENCE [LARGE SCALE GENOMIC DNA]</scope>
    <source>
        <strain evidence="7 8">AAFK</strain>
    </source>
</reference>
<protein>
    <submittedName>
        <fullName evidence="7">LysE family translocator</fullName>
    </submittedName>
</protein>
<dbReference type="Proteomes" id="UP001446205">
    <property type="component" value="Unassembled WGS sequence"/>
</dbReference>
<evidence type="ECO:0000256" key="4">
    <source>
        <dbReference type="ARBA" id="ARBA00022989"/>
    </source>
</evidence>
<keyword evidence="8" id="KW-1185">Reference proteome</keyword>
<gene>
    <name evidence="7" type="ORF">WOB96_05780</name>
</gene>